<evidence type="ECO:0000313" key="2">
    <source>
        <dbReference type="EMBL" id="KAL0068890.1"/>
    </source>
</evidence>
<dbReference type="CDD" id="cd09917">
    <property type="entry name" value="F-box_SF"/>
    <property type="match status" value="1"/>
</dbReference>
<dbReference type="Proteomes" id="UP001437256">
    <property type="component" value="Unassembled WGS sequence"/>
</dbReference>
<gene>
    <name evidence="2" type="ORF">AAF712_003883</name>
</gene>
<name>A0ABR3A5S0_9AGAR</name>
<evidence type="ECO:0000313" key="3">
    <source>
        <dbReference type="Proteomes" id="UP001437256"/>
    </source>
</evidence>
<dbReference type="InterPro" id="IPR001810">
    <property type="entry name" value="F-box_dom"/>
</dbReference>
<proteinExistence type="predicted"/>
<dbReference type="Pfam" id="PF12937">
    <property type="entry name" value="F-box-like"/>
    <property type="match status" value="1"/>
</dbReference>
<organism evidence="2 3">
    <name type="scientific">Marasmius tenuissimus</name>
    <dbReference type="NCBI Taxonomy" id="585030"/>
    <lineage>
        <taxon>Eukaryota</taxon>
        <taxon>Fungi</taxon>
        <taxon>Dikarya</taxon>
        <taxon>Basidiomycota</taxon>
        <taxon>Agaricomycotina</taxon>
        <taxon>Agaricomycetes</taxon>
        <taxon>Agaricomycetidae</taxon>
        <taxon>Agaricales</taxon>
        <taxon>Marasmiineae</taxon>
        <taxon>Marasmiaceae</taxon>
        <taxon>Marasmius</taxon>
    </lineage>
</organism>
<comment type="caution">
    <text evidence="2">The sequence shown here is derived from an EMBL/GenBank/DDBJ whole genome shotgun (WGS) entry which is preliminary data.</text>
</comment>
<accession>A0ABR3A5S0</accession>
<reference evidence="2 3" key="1">
    <citation type="submission" date="2024-05" db="EMBL/GenBank/DDBJ databases">
        <title>A draft genome resource for the thread blight pathogen Marasmius tenuissimus strain MS-2.</title>
        <authorList>
            <person name="Yulfo-Soto G.E."/>
            <person name="Baruah I.K."/>
            <person name="Amoako-Attah I."/>
            <person name="Bukari Y."/>
            <person name="Meinhardt L.W."/>
            <person name="Bailey B.A."/>
            <person name="Cohen S.P."/>
        </authorList>
    </citation>
    <scope>NUCLEOTIDE SEQUENCE [LARGE SCALE GENOMIC DNA]</scope>
    <source>
        <strain evidence="2 3">MS-2</strain>
    </source>
</reference>
<dbReference type="EMBL" id="JBBXMP010000015">
    <property type="protein sequence ID" value="KAL0068890.1"/>
    <property type="molecule type" value="Genomic_DNA"/>
</dbReference>
<evidence type="ECO:0000259" key="1">
    <source>
        <dbReference type="SMART" id="SM00256"/>
    </source>
</evidence>
<feature type="domain" description="F-box" evidence="1">
    <location>
        <begin position="10"/>
        <end position="49"/>
    </location>
</feature>
<protein>
    <recommendedName>
        <fullName evidence="1">F-box domain-containing protein</fullName>
    </recommendedName>
</protein>
<dbReference type="SUPFAM" id="SSF81383">
    <property type="entry name" value="F-box domain"/>
    <property type="match status" value="1"/>
</dbReference>
<dbReference type="SMART" id="SM00256">
    <property type="entry name" value="FBOX"/>
    <property type="match status" value="1"/>
</dbReference>
<dbReference type="Gene3D" id="1.20.1280.50">
    <property type="match status" value="1"/>
</dbReference>
<keyword evidence="3" id="KW-1185">Reference proteome</keyword>
<sequence length="215" mass="24240">MASTRPSCRLPPELVLEILSECTPASLLACSLVCREWLLTCRPRLFEDRPLKISRISQCDDFLALLDTGTKSTLLNYLSSLHLVISGGEWHLAGHRNHPRLTGERQDRGFYGYVHYILELAHRLKNQTTLEHLSIKSMPTAPTDYDPHPLNEDGVLYPDFDLKPVTKTLFNITSLHISLSLPEDVSDMITFICSFPSFYSTPGCSAFDKVDAFLV</sequence>
<dbReference type="InterPro" id="IPR036047">
    <property type="entry name" value="F-box-like_dom_sf"/>
</dbReference>